<accession>A0AC34G3J0</accession>
<dbReference type="WBParaSite" id="ES5_v2.g24158.t1">
    <property type="protein sequence ID" value="ES5_v2.g24158.t1"/>
    <property type="gene ID" value="ES5_v2.g24158"/>
</dbReference>
<evidence type="ECO:0000313" key="2">
    <source>
        <dbReference type="WBParaSite" id="ES5_v2.g24158.t1"/>
    </source>
</evidence>
<reference evidence="2" key="1">
    <citation type="submission" date="2022-11" db="UniProtKB">
        <authorList>
            <consortium name="WormBaseParasite"/>
        </authorList>
    </citation>
    <scope>IDENTIFICATION</scope>
</reference>
<name>A0AC34G3J0_9BILA</name>
<protein>
    <submittedName>
        <fullName evidence="2">Uncharacterized protein</fullName>
    </submittedName>
</protein>
<organism evidence="1 2">
    <name type="scientific">Panagrolaimus sp. ES5</name>
    <dbReference type="NCBI Taxonomy" id="591445"/>
    <lineage>
        <taxon>Eukaryota</taxon>
        <taxon>Metazoa</taxon>
        <taxon>Ecdysozoa</taxon>
        <taxon>Nematoda</taxon>
        <taxon>Chromadorea</taxon>
        <taxon>Rhabditida</taxon>
        <taxon>Tylenchina</taxon>
        <taxon>Panagrolaimomorpha</taxon>
        <taxon>Panagrolaimoidea</taxon>
        <taxon>Panagrolaimidae</taxon>
        <taxon>Panagrolaimus</taxon>
    </lineage>
</organism>
<dbReference type="Proteomes" id="UP000887579">
    <property type="component" value="Unplaced"/>
</dbReference>
<evidence type="ECO:0000313" key="1">
    <source>
        <dbReference type="Proteomes" id="UP000887579"/>
    </source>
</evidence>
<sequence>MMLESNWKETNDSKIEFKFLSFKLAKIIVDLIYGKVYWGILEKVEYIRLYQFADQYDIIALKFADQYDIIALKNAVKNSLVLTPLNIVEYTNLVAETKIDEFIRYCIDYLILCSQYSFPIKDSESITDSVKLQIADRVFSSPFLKRNVEDENVYRMSKHSIKKENENVDPFGPHICALPELQMPSLLLPNNVPLDFNPFLEFLLSQMQQQKPLEEYQQQFLIWQQQQLQQWQIMMNDFALKQQPF</sequence>
<proteinExistence type="predicted"/>